<name>A0A1F5NKQ8_9BACT</name>
<dbReference type="Gene3D" id="3.40.50.720">
    <property type="entry name" value="NAD(P)-binding Rossmann-like Domain"/>
    <property type="match status" value="1"/>
</dbReference>
<evidence type="ECO:0000313" key="5">
    <source>
        <dbReference type="Proteomes" id="UP000176864"/>
    </source>
</evidence>
<dbReference type="GO" id="GO:0008667">
    <property type="term" value="F:2,3-dihydro-2,3-dihydroxybenzoate dehydrogenase activity"/>
    <property type="evidence" value="ECO:0007669"/>
    <property type="project" value="InterPro"/>
</dbReference>
<keyword evidence="3" id="KW-0472">Membrane</keyword>
<organism evidence="4 5">
    <name type="scientific">Candidatus Doudnabacteria bacterium RIFCSPHIGHO2_01_FULL_46_14</name>
    <dbReference type="NCBI Taxonomy" id="1817824"/>
    <lineage>
        <taxon>Bacteria</taxon>
        <taxon>Candidatus Doudnaibacteriota</taxon>
    </lineage>
</organism>
<dbReference type="GO" id="GO:0019290">
    <property type="term" value="P:siderophore biosynthetic process"/>
    <property type="evidence" value="ECO:0007669"/>
    <property type="project" value="InterPro"/>
</dbReference>
<dbReference type="InterPro" id="IPR036291">
    <property type="entry name" value="NAD(P)-bd_dom_sf"/>
</dbReference>
<keyword evidence="3" id="KW-1133">Transmembrane helix</keyword>
<keyword evidence="2" id="KW-0560">Oxidoreductase</keyword>
<proteinExistence type="inferred from homology"/>
<dbReference type="GO" id="GO:0016020">
    <property type="term" value="C:membrane"/>
    <property type="evidence" value="ECO:0007669"/>
    <property type="project" value="TreeGrafter"/>
</dbReference>
<dbReference type="PANTHER" id="PTHR44196:SF1">
    <property type="entry name" value="DEHYDROGENASE_REDUCTASE SDR FAMILY MEMBER 7B"/>
    <property type="match status" value="1"/>
</dbReference>
<reference evidence="4 5" key="1">
    <citation type="journal article" date="2016" name="Nat. Commun.">
        <title>Thousands of microbial genomes shed light on interconnected biogeochemical processes in an aquifer system.</title>
        <authorList>
            <person name="Anantharaman K."/>
            <person name="Brown C.T."/>
            <person name="Hug L.A."/>
            <person name="Sharon I."/>
            <person name="Castelle C.J."/>
            <person name="Probst A.J."/>
            <person name="Thomas B.C."/>
            <person name="Singh A."/>
            <person name="Wilkins M.J."/>
            <person name="Karaoz U."/>
            <person name="Brodie E.L."/>
            <person name="Williams K.H."/>
            <person name="Hubbard S.S."/>
            <person name="Banfield J.F."/>
        </authorList>
    </citation>
    <scope>NUCLEOTIDE SEQUENCE [LARGE SCALE GENOMIC DNA]</scope>
</reference>
<dbReference type="InterPro" id="IPR002347">
    <property type="entry name" value="SDR_fam"/>
</dbReference>
<dbReference type="Pfam" id="PF00106">
    <property type="entry name" value="adh_short"/>
    <property type="match status" value="1"/>
</dbReference>
<protein>
    <recommendedName>
        <fullName evidence="6">Short-chain dehydrogenase</fullName>
    </recommendedName>
</protein>
<evidence type="ECO:0000313" key="4">
    <source>
        <dbReference type="EMBL" id="OGE78133.1"/>
    </source>
</evidence>
<keyword evidence="3" id="KW-0812">Transmembrane</keyword>
<dbReference type="EMBL" id="MFEK01000014">
    <property type="protein sequence ID" value="OGE78133.1"/>
    <property type="molecule type" value="Genomic_DNA"/>
</dbReference>
<dbReference type="STRING" id="1817824.A2751_03145"/>
<evidence type="ECO:0000256" key="1">
    <source>
        <dbReference type="ARBA" id="ARBA00006484"/>
    </source>
</evidence>
<dbReference type="PRINTS" id="PR01397">
    <property type="entry name" value="DHBDHDRGNASE"/>
</dbReference>
<evidence type="ECO:0000256" key="3">
    <source>
        <dbReference type="SAM" id="Phobius"/>
    </source>
</evidence>
<feature type="transmembrane region" description="Helical" evidence="3">
    <location>
        <begin position="218"/>
        <end position="241"/>
    </location>
</feature>
<dbReference type="SUPFAM" id="SSF51735">
    <property type="entry name" value="NAD(P)-binding Rossmann-fold domains"/>
    <property type="match status" value="1"/>
</dbReference>
<evidence type="ECO:0008006" key="6">
    <source>
        <dbReference type="Google" id="ProtNLM"/>
    </source>
</evidence>
<dbReference type="Proteomes" id="UP000176864">
    <property type="component" value="Unassembled WGS sequence"/>
</dbReference>
<accession>A0A1F5NKQ8</accession>
<dbReference type="AlphaFoldDB" id="A0A1F5NKQ8"/>
<sequence>MKIFITGVSSGIGQETARLLISAGHEVWGIARRKDLLDKLADELNSPYFFYSQCDVAIEEDVNNTIQLMAEKNFMPDVAVLNSAIFPKDLKDGFDFSAFRKTFAVNCFGALIWVEKFLPKFLERGSGKFLAIASTSAFRPDPASVSLPASKAALSMAFRSMGLRHNQSGVKFTIVYFGPVATDIVPEFRDTKGLGKLFVMNPQTAAQKLVKAIFGNSAIYYFPFWLTLIFRLTLFLPDRLFSALSKKIKR</sequence>
<comment type="caution">
    <text evidence="4">The sequence shown here is derived from an EMBL/GenBank/DDBJ whole genome shotgun (WGS) entry which is preliminary data.</text>
</comment>
<dbReference type="InterPro" id="IPR003560">
    <property type="entry name" value="DHB_DH"/>
</dbReference>
<comment type="similarity">
    <text evidence="1">Belongs to the short-chain dehydrogenases/reductases (SDR) family.</text>
</comment>
<dbReference type="PANTHER" id="PTHR44196">
    <property type="entry name" value="DEHYDROGENASE/REDUCTASE SDR FAMILY MEMBER 7B"/>
    <property type="match status" value="1"/>
</dbReference>
<gene>
    <name evidence="4" type="ORF">A2751_03145</name>
</gene>
<evidence type="ECO:0000256" key="2">
    <source>
        <dbReference type="ARBA" id="ARBA00023002"/>
    </source>
</evidence>